<evidence type="ECO:0000259" key="7">
    <source>
        <dbReference type="PROSITE" id="PS50893"/>
    </source>
</evidence>
<dbReference type="GO" id="GO:0005524">
    <property type="term" value="F:ATP binding"/>
    <property type="evidence" value="ECO:0007669"/>
    <property type="project" value="InterPro"/>
</dbReference>
<keyword evidence="5 6" id="KW-0472">Membrane</keyword>
<organism evidence="8 9">
    <name type="scientific">[Myrmecia] bisecta</name>
    <dbReference type="NCBI Taxonomy" id="41462"/>
    <lineage>
        <taxon>Eukaryota</taxon>
        <taxon>Viridiplantae</taxon>
        <taxon>Chlorophyta</taxon>
        <taxon>core chlorophytes</taxon>
        <taxon>Trebouxiophyceae</taxon>
        <taxon>Trebouxiales</taxon>
        <taxon>Trebouxiaceae</taxon>
        <taxon>Myrmecia</taxon>
    </lineage>
</organism>
<feature type="transmembrane region" description="Helical" evidence="6">
    <location>
        <begin position="428"/>
        <end position="448"/>
    </location>
</feature>
<dbReference type="InterPro" id="IPR027417">
    <property type="entry name" value="P-loop_NTPase"/>
</dbReference>
<dbReference type="PROSITE" id="PS50893">
    <property type="entry name" value="ABC_TRANSPORTER_2"/>
    <property type="match status" value="1"/>
</dbReference>
<dbReference type="Pfam" id="PF00005">
    <property type="entry name" value="ABC_tran"/>
    <property type="match status" value="1"/>
</dbReference>
<comment type="caution">
    <text evidence="8">The sequence shown here is derived from an EMBL/GenBank/DDBJ whole genome shotgun (WGS) entry which is preliminary data.</text>
</comment>
<gene>
    <name evidence="8" type="ORF">WJX72_009828</name>
</gene>
<evidence type="ECO:0000256" key="4">
    <source>
        <dbReference type="ARBA" id="ARBA00022989"/>
    </source>
</evidence>
<dbReference type="InterPro" id="IPR003439">
    <property type="entry name" value="ABC_transporter-like_ATP-bd"/>
</dbReference>
<keyword evidence="3 6" id="KW-0812">Transmembrane</keyword>
<proteinExistence type="predicted"/>
<evidence type="ECO:0000256" key="5">
    <source>
        <dbReference type="ARBA" id="ARBA00023136"/>
    </source>
</evidence>
<protein>
    <recommendedName>
        <fullName evidence="7">ABC transporter domain-containing protein</fullName>
    </recommendedName>
</protein>
<dbReference type="GO" id="GO:0016887">
    <property type="term" value="F:ATP hydrolysis activity"/>
    <property type="evidence" value="ECO:0007669"/>
    <property type="project" value="InterPro"/>
</dbReference>
<dbReference type="GO" id="GO:0140359">
    <property type="term" value="F:ABC-type transporter activity"/>
    <property type="evidence" value="ECO:0007669"/>
    <property type="project" value="InterPro"/>
</dbReference>
<evidence type="ECO:0000256" key="3">
    <source>
        <dbReference type="ARBA" id="ARBA00022692"/>
    </source>
</evidence>
<comment type="subcellular location">
    <subcellularLocation>
        <location evidence="1">Membrane</location>
        <topology evidence="1">Multi-pass membrane protein</topology>
    </subcellularLocation>
</comment>
<sequence length="571" mass="62943">MGHSGAGKTTLLDIIACNISGGVVEGDVRVNGEPVRANKFQKYSCYVLQRDVLLATATVYEALMTSALLRLPLSMPRQQKQARVQLILDELDLNAAANTMIGDDSKGIKGISGGERRRVSVGIGVVTDPSIIFLDEPTSGLDSETAVQLINCLVMLARKHRTVVCTIHQPNSDITDNFDDLLLLARGRCAYFGPWDHSIDYFKSLGYACPMYKNPSDYYMSITHDPEVSEQLADIFTKASKAASLLGDAEEGKCRASINGTNAAATILAWRHSASLPQAASNAHHLLDDDVVLPTVTECSTSMSRGLDCRPACLPTPLSCYQIWVLSVRFTRSWIRDPILLASMAGQYAFAGIFIGLMYLQIGKERNAGVFDWQASLWLILAVLAFTPCETACTLWDAERLLLRRETTSGAYGVGAFFIAKTLATRPFEVLVTTFFGILTYFMIGYQLNFWKLAIFLVIINLFQLILETLGLLCAIVTKTSTLAIIVASATLLVLLSFNGFLISTTPEYFEWIPKSPTCHLRTLRCTSITPSPVDNGHTVKWNIGILVVILFAMRFPCYAFLKIAHKIRFL</sequence>
<keyword evidence="2" id="KW-0813">Transport</keyword>
<dbReference type="InterPro" id="IPR013525">
    <property type="entry name" value="ABC2_TM"/>
</dbReference>
<evidence type="ECO:0000313" key="9">
    <source>
        <dbReference type="Proteomes" id="UP001489004"/>
    </source>
</evidence>
<dbReference type="AlphaFoldDB" id="A0AAW1QSX0"/>
<evidence type="ECO:0000256" key="1">
    <source>
        <dbReference type="ARBA" id="ARBA00004141"/>
    </source>
</evidence>
<feature type="transmembrane region" description="Helical" evidence="6">
    <location>
        <begin position="454"/>
        <end position="476"/>
    </location>
</feature>
<feature type="transmembrane region" description="Helical" evidence="6">
    <location>
        <begin position="339"/>
        <end position="360"/>
    </location>
</feature>
<evidence type="ECO:0000313" key="8">
    <source>
        <dbReference type="EMBL" id="KAK9824375.1"/>
    </source>
</evidence>
<dbReference type="EMBL" id="JALJOR010000002">
    <property type="protein sequence ID" value="KAK9824375.1"/>
    <property type="molecule type" value="Genomic_DNA"/>
</dbReference>
<evidence type="ECO:0000256" key="6">
    <source>
        <dbReference type="SAM" id="Phobius"/>
    </source>
</evidence>
<reference evidence="8 9" key="1">
    <citation type="journal article" date="2024" name="Nat. Commun.">
        <title>Phylogenomics reveals the evolutionary origins of lichenization in chlorophyte algae.</title>
        <authorList>
            <person name="Puginier C."/>
            <person name="Libourel C."/>
            <person name="Otte J."/>
            <person name="Skaloud P."/>
            <person name="Haon M."/>
            <person name="Grisel S."/>
            <person name="Petersen M."/>
            <person name="Berrin J.G."/>
            <person name="Delaux P.M."/>
            <person name="Dal Grande F."/>
            <person name="Keller J."/>
        </authorList>
    </citation>
    <scope>NUCLEOTIDE SEQUENCE [LARGE SCALE GENOMIC DNA]</scope>
    <source>
        <strain evidence="8 9">SAG 2043</strain>
    </source>
</reference>
<feature type="transmembrane region" description="Helical" evidence="6">
    <location>
        <begin position="542"/>
        <end position="562"/>
    </location>
</feature>
<dbReference type="PROSITE" id="PS00211">
    <property type="entry name" value="ABC_TRANSPORTER_1"/>
    <property type="match status" value="1"/>
</dbReference>
<dbReference type="Gene3D" id="3.40.50.300">
    <property type="entry name" value="P-loop containing nucleotide triphosphate hydrolases"/>
    <property type="match status" value="1"/>
</dbReference>
<evidence type="ECO:0000256" key="2">
    <source>
        <dbReference type="ARBA" id="ARBA00022448"/>
    </source>
</evidence>
<dbReference type="InterPro" id="IPR017871">
    <property type="entry name" value="ABC_transporter-like_CS"/>
</dbReference>
<dbReference type="PANTHER" id="PTHR48041:SF139">
    <property type="entry name" value="PROTEIN SCARLET"/>
    <property type="match status" value="1"/>
</dbReference>
<dbReference type="InterPro" id="IPR043926">
    <property type="entry name" value="ABCG_dom"/>
</dbReference>
<keyword evidence="4 6" id="KW-1133">Transmembrane helix</keyword>
<accession>A0AAW1QSX0</accession>
<name>A0AAW1QSX0_9CHLO</name>
<keyword evidence="9" id="KW-1185">Reference proteome</keyword>
<feature type="domain" description="ABC transporter" evidence="7">
    <location>
        <begin position="1"/>
        <end position="211"/>
    </location>
</feature>
<feature type="transmembrane region" description="Helical" evidence="6">
    <location>
        <begin position="52"/>
        <end position="73"/>
    </location>
</feature>
<dbReference type="GO" id="GO:0016020">
    <property type="term" value="C:membrane"/>
    <property type="evidence" value="ECO:0007669"/>
    <property type="project" value="UniProtKB-SubCell"/>
</dbReference>
<dbReference type="InterPro" id="IPR050352">
    <property type="entry name" value="ABCG_transporters"/>
</dbReference>
<dbReference type="Pfam" id="PF19055">
    <property type="entry name" value="ABC2_membrane_7"/>
    <property type="match status" value="1"/>
</dbReference>
<feature type="transmembrane region" description="Helical" evidence="6">
    <location>
        <begin position="375"/>
        <end position="396"/>
    </location>
</feature>
<dbReference type="SUPFAM" id="SSF52540">
    <property type="entry name" value="P-loop containing nucleoside triphosphate hydrolases"/>
    <property type="match status" value="1"/>
</dbReference>
<dbReference type="Pfam" id="PF01061">
    <property type="entry name" value="ABC2_membrane"/>
    <property type="match status" value="1"/>
</dbReference>
<dbReference type="PANTHER" id="PTHR48041">
    <property type="entry name" value="ABC TRANSPORTER G FAMILY MEMBER 28"/>
    <property type="match status" value="1"/>
</dbReference>
<dbReference type="Proteomes" id="UP001489004">
    <property type="component" value="Unassembled WGS sequence"/>
</dbReference>
<feature type="transmembrane region" description="Helical" evidence="6">
    <location>
        <begin position="483"/>
        <end position="503"/>
    </location>
</feature>